<keyword evidence="1" id="KW-0233">DNA recombination</keyword>
<dbReference type="InterPro" id="IPR013762">
    <property type="entry name" value="Integrase-like_cat_sf"/>
</dbReference>
<dbReference type="GO" id="GO:0006310">
    <property type="term" value="P:DNA recombination"/>
    <property type="evidence" value="ECO:0007669"/>
    <property type="project" value="UniProtKB-KW"/>
</dbReference>
<dbReference type="PANTHER" id="PTHR37535">
    <property type="entry name" value="FLUG DOMAIN PROTEIN"/>
    <property type="match status" value="1"/>
</dbReference>
<dbReference type="GO" id="GO:0015074">
    <property type="term" value="P:DNA integration"/>
    <property type="evidence" value="ECO:0007669"/>
    <property type="project" value="InterPro"/>
</dbReference>
<dbReference type="Gene3D" id="1.10.443.10">
    <property type="entry name" value="Intergrase catalytic core"/>
    <property type="match status" value="1"/>
</dbReference>
<dbReference type="Pfam" id="PF11917">
    <property type="entry name" value="DUF3435"/>
    <property type="match status" value="1"/>
</dbReference>
<dbReference type="GO" id="GO:0003677">
    <property type="term" value="F:DNA binding"/>
    <property type="evidence" value="ECO:0007669"/>
    <property type="project" value="InterPro"/>
</dbReference>
<dbReference type="AlphaFoldDB" id="A0A8H3U9E7"/>
<evidence type="ECO:0000313" key="3">
    <source>
        <dbReference type="Proteomes" id="UP000447873"/>
    </source>
</evidence>
<dbReference type="EMBL" id="WNWS01000608">
    <property type="protein sequence ID" value="KAE9965268.1"/>
    <property type="molecule type" value="Genomic_DNA"/>
</dbReference>
<evidence type="ECO:0000256" key="1">
    <source>
        <dbReference type="ARBA" id="ARBA00023172"/>
    </source>
</evidence>
<reference evidence="2 3" key="1">
    <citation type="submission" date="2018-12" db="EMBL/GenBank/DDBJ databases">
        <title>Venturia inaequalis Genome Resource.</title>
        <authorList>
            <person name="Lichtner F.J."/>
        </authorList>
    </citation>
    <scope>NUCLEOTIDE SEQUENCE [LARGE SCALE GENOMIC DNA]</scope>
    <source>
        <strain evidence="2 3">120213</strain>
    </source>
</reference>
<dbReference type="InterPro" id="IPR021842">
    <property type="entry name" value="DUF3435"/>
</dbReference>
<proteinExistence type="predicted"/>
<organism evidence="2 3">
    <name type="scientific">Venturia inaequalis</name>
    <name type="common">Apple scab fungus</name>
    <dbReference type="NCBI Taxonomy" id="5025"/>
    <lineage>
        <taxon>Eukaryota</taxon>
        <taxon>Fungi</taxon>
        <taxon>Dikarya</taxon>
        <taxon>Ascomycota</taxon>
        <taxon>Pezizomycotina</taxon>
        <taxon>Dothideomycetes</taxon>
        <taxon>Pleosporomycetidae</taxon>
        <taxon>Venturiales</taxon>
        <taxon>Venturiaceae</taxon>
        <taxon>Venturia</taxon>
    </lineage>
</organism>
<dbReference type="InterPro" id="IPR011010">
    <property type="entry name" value="DNA_brk_join_enz"/>
</dbReference>
<dbReference type="SUPFAM" id="SSF56349">
    <property type="entry name" value="DNA breaking-rejoining enzymes"/>
    <property type="match status" value="1"/>
</dbReference>
<comment type="caution">
    <text evidence="2">The sequence shown here is derived from an EMBL/GenBank/DDBJ whole genome shotgun (WGS) entry which is preliminary data.</text>
</comment>
<gene>
    <name evidence="2" type="ORF">EG328_009838</name>
</gene>
<dbReference type="Proteomes" id="UP000447873">
    <property type="component" value="Unassembled WGS sequence"/>
</dbReference>
<accession>A0A8H3U9E7</accession>
<protein>
    <submittedName>
        <fullName evidence="2">Uncharacterized protein</fullName>
    </submittedName>
</protein>
<name>A0A8H3U9E7_VENIN</name>
<sequence>MVRLRKVFGANVEARGTQLVPGEKYDRSLRVLTPSSLKQMKEARDHFFRWLREKEHWDKDEIAKFAQFGAQHPSVNVLKQWIRFWAADSTGMLSEKAVQATVIAKWKCLSSWLKRTTGQAVNKAVGDELLNFIKNELKVLEGIQDIGRPKNKVDAIDYSQFMEQIWCYDAFSTLFGRNLLQTALTIQMLTMGGCHRPGAIMSTCHDPGFGLCWKHIHLFADRRPGSGEVYLRVKFRADHMKGEKSLKKFVETVFSEQPRFYDCTVLSVIALAFAADAFADLSTYEELFAKAPQPDSILTIPWKAEMIDEYIMQAPKRPRNPWTYGTFRHIFQAMCFRAGYKHRISLYNIRRGVANNLAKQVPSTILRQAMGHVKDSTYLEYYQSQTMEIDFEGLWLRGRQGENVDFASVRRVERGTRPPTTLPNAVVQAIETKTEHLASKERYAAREASKKRAWSIFLKQWHMRHDSSYQLWERSSTLIPDSCELRGDLRDPTVISDLKRAIFTLDHQFVKNTFFADTFNMRDNNFQMLKLIVGILQEPKQDTPIYFYPDSQPARRFLHSGIEYVCQFCHEDLTE</sequence>
<evidence type="ECO:0000313" key="2">
    <source>
        <dbReference type="EMBL" id="KAE9965268.1"/>
    </source>
</evidence>
<dbReference type="PANTHER" id="PTHR37535:SF3">
    <property type="entry name" value="FLUG DOMAIN-CONTAINING PROTEIN"/>
    <property type="match status" value="1"/>
</dbReference>